<comment type="caution">
    <text evidence="1">The sequence shown here is derived from an EMBL/GenBank/DDBJ whole genome shotgun (WGS) entry which is preliminary data.</text>
</comment>
<evidence type="ECO:0000313" key="1">
    <source>
        <dbReference type="EMBL" id="KAI5659318.1"/>
    </source>
</evidence>
<reference evidence="2" key="1">
    <citation type="journal article" date="2023" name="Nat. Plants">
        <title>Single-cell RNA sequencing provides a high-resolution roadmap for understanding the multicellular compartmentation of specialized metabolism.</title>
        <authorList>
            <person name="Sun S."/>
            <person name="Shen X."/>
            <person name="Li Y."/>
            <person name="Li Y."/>
            <person name="Wang S."/>
            <person name="Li R."/>
            <person name="Zhang H."/>
            <person name="Shen G."/>
            <person name="Guo B."/>
            <person name="Wei J."/>
            <person name="Xu J."/>
            <person name="St-Pierre B."/>
            <person name="Chen S."/>
            <person name="Sun C."/>
        </authorList>
    </citation>
    <scope>NUCLEOTIDE SEQUENCE [LARGE SCALE GENOMIC DNA]</scope>
</reference>
<keyword evidence="2" id="KW-1185">Reference proteome</keyword>
<sequence>MKVKVALDETEGSFTTLKWALDHLFNRPIENSQEEPPHLITLVHAISLNPEAAVEEGPWCIENHLAVFMLWRRGGYTDEAVFNITNFHIQIHCIPLEDGHFLCLKVTWDISKPLSCWIPLQLPVPGMVSAKIRYERLAYICYMCVRIGHTLNECSICVEGVGEVGGPQYTHGEWLYADPKKSELSAEFYPLDVSEDSDAQDSGSRHGLIHCGAEEDSQSEFRRVGLAPSLPAAGPLPPPPQSPAQVSQPDQVSPGTKYQKVGQENFLQHEAKAILTRRSTLKVNCWRKRVAQTAAAQSSHHPKDPPLPHVPFGSQIQDHALPPFIQQASEVQEGQWSITETPEQRGLKRPTGPIFVSDHVARDMGASQADPRSEIKAPRLSYGPLVPCESSTSGPMQMDSSVLHPPLLDLQLFLVQLRRECSLPWKWLLSPAGHNEYVIVELQGTGDALGSKRTTTPRTVFFLCESNLASARVQRIKTILGFSLVMVVDAVGRSVVFALFWDDVSRADKTGLFLPKAAEVFCFCFREEFRRINGSINSMRQHAELLSSVRDYIKEYKASGSMSPGMQLLQAAIHTSKYGLDEEALIMESNFQFGDFILGNGVDKIR</sequence>
<proteinExistence type="predicted"/>
<organism evidence="1 2">
    <name type="scientific">Catharanthus roseus</name>
    <name type="common">Madagascar periwinkle</name>
    <name type="synonym">Vinca rosea</name>
    <dbReference type="NCBI Taxonomy" id="4058"/>
    <lineage>
        <taxon>Eukaryota</taxon>
        <taxon>Viridiplantae</taxon>
        <taxon>Streptophyta</taxon>
        <taxon>Embryophyta</taxon>
        <taxon>Tracheophyta</taxon>
        <taxon>Spermatophyta</taxon>
        <taxon>Magnoliopsida</taxon>
        <taxon>eudicotyledons</taxon>
        <taxon>Gunneridae</taxon>
        <taxon>Pentapetalae</taxon>
        <taxon>asterids</taxon>
        <taxon>lamiids</taxon>
        <taxon>Gentianales</taxon>
        <taxon>Apocynaceae</taxon>
        <taxon>Rauvolfioideae</taxon>
        <taxon>Vinceae</taxon>
        <taxon>Catharanthinae</taxon>
        <taxon>Catharanthus</taxon>
    </lineage>
</organism>
<name>A0ACC0AIP7_CATRO</name>
<protein>
    <submittedName>
        <fullName evidence="1">Uncharacterized protein</fullName>
    </submittedName>
</protein>
<gene>
    <name evidence="1" type="ORF">M9H77_28111</name>
</gene>
<dbReference type="EMBL" id="CM044706">
    <property type="protein sequence ID" value="KAI5659318.1"/>
    <property type="molecule type" value="Genomic_DNA"/>
</dbReference>
<evidence type="ECO:0000313" key="2">
    <source>
        <dbReference type="Proteomes" id="UP001060085"/>
    </source>
</evidence>
<accession>A0ACC0AIP7</accession>
<dbReference type="Proteomes" id="UP001060085">
    <property type="component" value="Linkage Group LG06"/>
</dbReference>